<dbReference type="Gene3D" id="3.90.1150.200">
    <property type="match status" value="1"/>
</dbReference>
<feature type="domain" description="YdhG-like" evidence="1">
    <location>
        <begin position="22"/>
        <end position="113"/>
    </location>
</feature>
<organism evidence="2 3">
    <name type="scientific">Planococcus koreensis</name>
    <dbReference type="NCBI Taxonomy" id="112331"/>
    <lineage>
        <taxon>Bacteria</taxon>
        <taxon>Bacillati</taxon>
        <taxon>Bacillota</taxon>
        <taxon>Bacilli</taxon>
        <taxon>Bacillales</taxon>
        <taxon>Caryophanaceae</taxon>
        <taxon>Planococcus</taxon>
    </lineage>
</organism>
<evidence type="ECO:0000259" key="1">
    <source>
        <dbReference type="Pfam" id="PF08818"/>
    </source>
</evidence>
<gene>
    <name evidence="2" type="ORF">HNQ44_001513</name>
</gene>
<evidence type="ECO:0000313" key="2">
    <source>
        <dbReference type="EMBL" id="MBB5180089.1"/>
    </source>
</evidence>
<dbReference type="Proteomes" id="UP000525923">
    <property type="component" value="Unassembled WGS sequence"/>
</dbReference>
<name>A0A7W8CSL7_9BACL</name>
<dbReference type="InterPro" id="IPR014922">
    <property type="entry name" value="YdhG-like"/>
</dbReference>
<protein>
    <recommendedName>
        <fullName evidence="1">YdhG-like domain-containing protein</fullName>
    </recommendedName>
</protein>
<reference evidence="2 3" key="1">
    <citation type="submission" date="2020-08" db="EMBL/GenBank/DDBJ databases">
        <title>Genomic Encyclopedia of Type Strains, Phase IV (KMG-IV): sequencing the most valuable type-strain genomes for metagenomic binning, comparative biology and taxonomic classification.</title>
        <authorList>
            <person name="Goeker M."/>
        </authorList>
    </citation>
    <scope>NUCLEOTIDE SEQUENCE [LARGE SCALE GENOMIC DNA]</scope>
    <source>
        <strain evidence="2 3">DSM 15895</strain>
    </source>
</reference>
<dbReference type="RefSeq" id="WP_135501816.1">
    <property type="nucleotide sequence ID" value="NZ_JACHHE010000003.1"/>
</dbReference>
<dbReference type="Pfam" id="PF08818">
    <property type="entry name" value="DUF1801"/>
    <property type="match status" value="1"/>
</dbReference>
<keyword evidence="3" id="KW-1185">Reference proteome</keyword>
<dbReference type="EMBL" id="JACHHE010000003">
    <property type="protein sequence ID" value="MBB5180089.1"/>
    <property type="molecule type" value="Genomic_DNA"/>
</dbReference>
<dbReference type="OrthoDB" id="9811812at2"/>
<dbReference type="SUPFAM" id="SSF159888">
    <property type="entry name" value="YdhG-like"/>
    <property type="match status" value="1"/>
</dbReference>
<comment type="caution">
    <text evidence="2">The sequence shown here is derived from an EMBL/GenBank/DDBJ whole genome shotgun (WGS) entry which is preliminary data.</text>
</comment>
<accession>A0A7W8CSL7</accession>
<proteinExistence type="predicted"/>
<dbReference type="AlphaFoldDB" id="A0A7W8CSL7"/>
<sequence>MKELHNPLADPFFDGLDEHVKPLALELRELIFEASDKMSEEIKWSKPSYSHDGLVCYLQPAKTHVNFGFYQGAQLPDYGNLLEGDGTKMRHIRIHKLSDIQPEPFKSLIWEAIEFNQK</sequence>
<evidence type="ECO:0000313" key="3">
    <source>
        <dbReference type="Proteomes" id="UP000525923"/>
    </source>
</evidence>